<dbReference type="EMBL" id="KZ293446">
    <property type="protein sequence ID" value="PBK65373.1"/>
    <property type="molecule type" value="Genomic_DNA"/>
</dbReference>
<keyword evidence="4" id="KW-1185">Reference proteome</keyword>
<keyword evidence="1" id="KW-0175">Coiled coil</keyword>
<gene>
    <name evidence="3" type="ORF">ARMSODRAFT_1022476</name>
</gene>
<feature type="compositionally biased region" description="Polar residues" evidence="2">
    <location>
        <begin position="30"/>
        <end position="42"/>
    </location>
</feature>
<protein>
    <submittedName>
        <fullName evidence="3">Uncharacterized protein</fullName>
    </submittedName>
</protein>
<sequence length="760" mass="84340">MAEAAPLHASGRFDGVDHEGTYLSDDEASLHQTDYTETSLTSDGEDEDVDGDEDVGLQAALAVSTLEMENALRQEELELQRAIEASKDADQDVKLKLDTERAIEISLEQERTFKEMRKVQEAGLGRFPEEPSSVPFLHRPSSASSMSTVSSGDIASWSRHHPFLFPPASIIYNPDETIPTGFNSLEANIAVPIDSNPGSTVTDIDISAYPLLPESPSTSSTNLQLLYEKDNPAYVARVGQRSYSPTAPPQSRSSPKTPLPSNVRPDVFHAEDAVPFPEVSNRRPAQEKAQHEGEFLPQGIHTIPIQTVGGTETVNIPVRVENELGRASHPPRKVTLRSHSPSSSIYPVSSPASAIGDVPFPEVEPSKKRVPPTYKRSHERAFSTRSAHMTYVSNSTTTNASIQGETGAESSSVRVGMQSQGSDDTAASLFTRLAVPPSLVPSKTSSLPSRHFLASDLLADVEPRMSLQLFRTTTRPLFSDQCLCISCGAIFVHNLKKNVPVTRITMPSALHGSLICYCESCGVDFCHGCRRPQNQCEKPDTCRPRIVTAIFRIISLIDIELLRLGGPERVNELFATSTKRQQVANALSTIVAYLNHSTHMQHYYLSHLINLSLLPVIFEYLLECPPKLWIETQTTEDLYHQMFAFLMISLDVGSGEILLQRRGQIVQHRCLYEMMQYNGEITWDKADPVRSFADIIEDIYTGDFMKEAEDYISRSRHLFDHLSNHVNHVKHLFEGVDRLRMTDDSGKAITTRRSNSDVVL</sequence>
<evidence type="ECO:0000256" key="1">
    <source>
        <dbReference type="SAM" id="Coils"/>
    </source>
</evidence>
<organism evidence="3 4">
    <name type="scientific">Armillaria solidipes</name>
    <dbReference type="NCBI Taxonomy" id="1076256"/>
    <lineage>
        <taxon>Eukaryota</taxon>
        <taxon>Fungi</taxon>
        <taxon>Dikarya</taxon>
        <taxon>Basidiomycota</taxon>
        <taxon>Agaricomycotina</taxon>
        <taxon>Agaricomycetes</taxon>
        <taxon>Agaricomycetidae</taxon>
        <taxon>Agaricales</taxon>
        <taxon>Marasmiineae</taxon>
        <taxon>Physalacriaceae</taxon>
        <taxon>Armillaria</taxon>
    </lineage>
</organism>
<reference evidence="4" key="1">
    <citation type="journal article" date="2017" name="Nat. Ecol. Evol.">
        <title>Genome expansion and lineage-specific genetic innovations in the forest pathogenic fungi Armillaria.</title>
        <authorList>
            <person name="Sipos G."/>
            <person name="Prasanna A.N."/>
            <person name="Walter M.C."/>
            <person name="O'Connor E."/>
            <person name="Balint B."/>
            <person name="Krizsan K."/>
            <person name="Kiss B."/>
            <person name="Hess J."/>
            <person name="Varga T."/>
            <person name="Slot J."/>
            <person name="Riley R."/>
            <person name="Boka B."/>
            <person name="Rigling D."/>
            <person name="Barry K."/>
            <person name="Lee J."/>
            <person name="Mihaltcheva S."/>
            <person name="LaButti K."/>
            <person name="Lipzen A."/>
            <person name="Waldron R."/>
            <person name="Moloney N.M."/>
            <person name="Sperisen C."/>
            <person name="Kredics L."/>
            <person name="Vagvoelgyi C."/>
            <person name="Patrignani A."/>
            <person name="Fitzpatrick D."/>
            <person name="Nagy I."/>
            <person name="Doyle S."/>
            <person name="Anderson J.B."/>
            <person name="Grigoriev I.V."/>
            <person name="Gueldener U."/>
            <person name="Muensterkoetter M."/>
            <person name="Nagy L.G."/>
        </authorList>
    </citation>
    <scope>NUCLEOTIDE SEQUENCE [LARGE SCALE GENOMIC DNA]</scope>
    <source>
        <strain evidence="4">28-4</strain>
    </source>
</reference>
<feature type="region of interest" description="Disordered" evidence="2">
    <location>
        <begin position="328"/>
        <end position="380"/>
    </location>
</feature>
<evidence type="ECO:0000256" key="2">
    <source>
        <dbReference type="SAM" id="MobiDB-lite"/>
    </source>
</evidence>
<feature type="region of interest" description="Disordered" evidence="2">
    <location>
        <begin position="241"/>
        <end position="265"/>
    </location>
</feature>
<proteinExistence type="predicted"/>
<feature type="compositionally biased region" description="Low complexity" evidence="2">
    <location>
        <begin position="338"/>
        <end position="353"/>
    </location>
</feature>
<dbReference type="Proteomes" id="UP000218334">
    <property type="component" value="Unassembled WGS sequence"/>
</dbReference>
<feature type="compositionally biased region" description="Polar residues" evidence="2">
    <location>
        <begin position="241"/>
        <end position="260"/>
    </location>
</feature>
<accession>A0A2H3BNC7</accession>
<evidence type="ECO:0000313" key="3">
    <source>
        <dbReference type="EMBL" id="PBK65373.1"/>
    </source>
</evidence>
<dbReference type="AlphaFoldDB" id="A0A2H3BNC7"/>
<feature type="region of interest" description="Disordered" evidence="2">
    <location>
        <begin position="1"/>
        <end position="51"/>
    </location>
</feature>
<feature type="region of interest" description="Disordered" evidence="2">
    <location>
        <begin position="126"/>
        <end position="145"/>
    </location>
</feature>
<evidence type="ECO:0000313" key="4">
    <source>
        <dbReference type="Proteomes" id="UP000218334"/>
    </source>
</evidence>
<name>A0A2H3BNC7_9AGAR</name>
<feature type="coiled-coil region" evidence="1">
    <location>
        <begin position="65"/>
        <end position="92"/>
    </location>
</feature>